<dbReference type="EMBL" id="VJMH01005530">
    <property type="protein sequence ID" value="KAF0694934.1"/>
    <property type="molecule type" value="Genomic_DNA"/>
</dbReference>
<keyword evidence="7 12" id="KW-1133">Transmembrane helix</keyword>
<feature type="transmembrane region" description="Helical" evidence="12">
    <location>
        <begin position="263"/>
        <end position="283"/>
    </location>
</feature>
<keyword evidence="8" id="KW-0443">Lipid metabolism</keyword>
<gene>
    <name evidence="14" type="primary">Aste57867_14213</name>
    <name evidence="13" type="ORF">As57867_014162</name>
    <name evidence="14" type="ORF">ASTE57867_14213</name>
</gene>
<comment type="subcellular location">
    <subcellularLocation>
        <location evidence="1">Cell membrane</location>
        <topology evidence="1">Multi-pass membrane protein</topology>
    </subcellularLocation>
</comment>
<evidence type="ECO:0000256" key="1">
    <source>
        <dbReference type="ARBA" id="ARBA00004651"/>
    </source>
</evidence>
<keyword evidence="10" id="KW-0594">Phospholipid biosynthesis</keyword>
<evidence type="ECO:0000256" key="12">
    <source>
        <dbReference type="SAM" id="Phobius"/>
    </source>
</evidence>
<dbReference type="OrthoDB" id="10260889at2759"/>
<feature type="transmembrane region" description="Helical" evidence="12">
    <location>
        <begin position="81"/>
        <end position="101"/>
    </location>
</feature>
<keyword evidence="2" id="KW-1003">Cell membrane</keyword>
<name>A0A485L148_9STRA</name>
<dbReference type="GO" id="GO:0016024">
    <property type="term" value="P:CDP-diacylglycerol biosynthetic process"/>
    <property type="evidence" value="ECO:0007669"/>
    <property type="project" value="TreeGrafter"/>
</dbReference>
<keyword evidence="11" id="KW-1208">Phospholipid metabolism</keyword>
<proteinExistence type="predicted"/>
<dbReference type="GO" id="GO:0004605">
    <property type="term" value="F:phosphatidate cytidylyltransferase activity"/>
    <property type="evidence" value="ECO:0007669"/>
    <property type="project" value="TreeGrafter"/>
</dbReference>
<feature type="transmembrane region" description="Helical" evidence="12">
    <location>
        <begin position="344"/>
        <end position="365"/>
    </location>
</feature>
<dbReference type="EMBL" id="CAADRA010005551">
    <property type="protein sequence ID" value="VFT91038.1"/>
    <property type="molecule type" value="Genomic_DNA"/>
</dbReference>
<keyword evidence="9 12" id="KW-0472">Membrane</keyword>
<feature type="transmembrane region" description="Helical" evidence="12">
    <location>
        <begin position="371"/>
        <end position="390"/>
    </location>
</feature>
<organism evidence="14 15">
    <name type="scientific">Aphanomyces stellatus</name>
    <dbReference type="NCBI Taxonomy" id="120398"/>
    <lineage>
        <taxon>Eukaryota</taxon>
        <taxon>Sar</taxon>
        <taxon>Stramenopiles</taxon>
        <taxon>Oomycota</taxon>
        <taxon>Saprolegniomycetes</taxon>
        <taxon>Saprolegniales</taxon>
        <taxon>Verrucalvaceae</taxon>
        <taxon>Aphanomyces</taxon>
    </lineage>
</organism>
<evidence type="ECO:0000313" key="13">
    <source>
        <dbReference type="EMBL" id="KAF0694934.1"/>
    </source>
</evidence>
<feature type="transmembrane region" description="Helical" evidence="12">
    <location>
        <begin position="179"/>
        <end position="199"/>
    </location>
</feature>
<feature type="transmembrane region" description="Helical" evidence="12">
    <location>
        <begin position="206"/>
        <end position="224"/>
    </location>
</feature>
<keyword evidence="6" id="KW-0548">Nucleotidyltransferase</keyword>
<reference evidence="14 15" key="1">
    <citation type="submission" date="2019-03" db="EMBL/GenBank/DDBJ databases">
        <authorList>
            <person name="Gaulin E."/>
            <person name="Dumas B."/>
        </authorList>
    </citation>
    <scope>NUCLEOTIDE SEQUENCE [LARGE SCALE GENOMIC DNA]</scope>
    <source>
        <strain evidence="14">CBS 568.67</strain>
    </source>
</reference>
<sequence length="494" mass="52084">MYGDAEEADPGCNDVTTPRGDDGPASIFTSFHNASNSRSSLTPLTGAASPRWTSTLAMWLLSATLVAGLLVLMAFFGTDAIVTIGSVAVGLCSFEYAWLAARIRHNLLARYNQYQVDIGAKDATHQGPFDATAAAIGPAATRVGLPRAVVAAFFATCVSGVVAGIVLKGQQTLHGAQVTPLVVCTAVSYAVAGFCAALAPSWPSGLILLLQVSGFSLVIFDSFFCGSQSATCYLLINSTFAVAILLVPITIVRIAVARSHDVVDVGVTLCLDLVGVFYVPVLFRTLLSLVGSYSRFDDCLAPRALLVVWGADVGATLATSFGGKVTRFGGLTTMLGDAPRDNSIVALVGAVGGALPSAYVATLLFPSELGIPTWQFLVFGVGAAAASRYGRLFSKMLKRLAGVESTGGVFPGGSGFLDRVDGLLFASVVVAVYHRWAYYGWYVHDSKTYLAMQIEDLTPTDRQWLRTILQQIVSFSVRLPPRPPSSTPSQLPST</sequence>
<evidence type="ECO:0000313" key="14">
    <source>
        <dbReference type="EMBL" id="VFT91038.1"/>
    </source>
</evidence>
<evidence type="ECO:0000256" key="5">
    <source>
        <dbReference type="ARBA" id="ARBA00022692"/>
    </source>
</evidence>
<feature type="transmembrane region" description="Helical" evidence="12">
    <location>
        <begin position="303"/>
        <end position="323"/>
    </location>
</feature>
<evidence type="ECO:0000256" key="11">
    <source>
        <dbReference type="ARBA" id="ARBA00023264"/>
    </source>
</evidence>
<accession>A0A485L148</accession>
<feature type="transmembrane region" description="Helical" evidence="12">
    <location>
        <begin position="148"/>
        <end position="167"/>
    </location>
</feature>
<keyword evidence="15" id="KW-1185">Reference proteome</keyword>
<reference evidence="13" key="2">
    <citation type="submission" date="2019-06" db="EMBL/GenBank/DDBJ databases">
        <title>Genomics analysis of Aphanomyces spp. identifies a new class of oomycete effector associated with host adaptation.</title>
        <authorList>
            <person name="Gaulin E."/>
        </authorList>
    </citation>
    <scope>NUCLEOTIDE SEQUENCE</scope>
    <source>
        <strain evidence="13">CBS 578.67</strain>
    </source>
</reference>
<evidence type="ECO:0000256" key="8">
    <source>
        <dbReference type="ARBA" id="ARBA00023098"/>
    </source>
</evidence>
<evidence type="ECO:0000256" key="3">
    <source>
        <dbReference type="ARBA" id="ARBA00022516"/>
    </source>
</evidence>
<dbReference type="Proteomes" id="UP000332933">
    <property type="component" value="Unassembled WGS sequence"/>
</dbReference>
<dbReference type="PANTHER" id="PTHR46382:SF1">
    <property type="entry name" value="PHOSPHATIDATE CYTIDYLYLTRANSFERASE"/>
    <property type="match status" value="1"/>
</dbReference>
<dbReference type="Pfam" id="PF01148">
    <property type="entry name" value="CTP_transf_1"/>
    <property type="match status" value="1"/>
</dbReference>
<keyword evidence="5 12" id="KW-0812">Transmembrane</keyword>
<keyword evidence="3" id="KW-0444">Lipid biosynthesis</keyword>
<evidence type="ECO:0000256" key="10">
    <source>
        <dbReference type="ARBA" id="ARBA00023209"/>
    </source>
</evidence>
<evidence type="ECO:0000256" key="6">
    <source>
        <dbReference type="ARBA" id="ARBA00022695"/>
    </source>
</evidence>
<evidence type="ECO:0000256" key="9">
    <source>
        <dbReference type="ARBA" id="ARBA00023136"/>
    </source>
</evidence>
<evidence type="ECO:0000256" key="2">
    <source>
        <dbReference type="ARBA" id="ARBA00022475"/>
    </source>
</evidence>
<feature type="transmembrane region" description="Helical" evidence="12">
    <location>
        <begin position="236"/>
        <end position="256"/>
    </location>
</feature>
<dbReference type="PANTHER" id="PTHR46382">
    <property type="entry name" value="PHOSPHATIDATE CYTIDYLYLTRANSFERASE"/>
    <property type="match status" value="1"/>
</dbReference>
<feature type="transmembrane region" description="Helical" evidence="12">
    <location>
        <begin position="56"/>
        <end position="75"/>
    </location>
</feature>
<keyword evidence="4" id="KW-0808">Transferase</keyword>
<evidence type="ECO:0000256" key="4">
    <source>
        <dbReference type="ARBA" id="ARBA00022679"/>
    </source>
</evidence>
<dbReference type="GO" id="GO:0005886">
    <property type="term" value="C:plasma membrane"/>
    <property type="evidence" value="ECO:0007669"/>
    <property type="project" value="UniProtKB-SubCell"/>
</dbReference>
<protein>
    <submittedName>
        <fullName evidence="14">Aste57867_14213 protein</fullName>
    </submittedName>
</protein>
<dbReference type="AlphaFoldDB" id="A0A485L148"/>
<evidence type="ECO:0000256" key="7">
    <source>
        <dbReference type="ARBA" id="ARBA00022989"/>
    </source>
</evidence>
<evidence type="ECO:0000313" key="15">
    <source>
        <dbReference type="Proteomes" id="UP000332933"/>
    </source>
</evidence>